<keyword evidence="2" id="KW-1185">Reference proteome</keyword>
<organism evidence="1 2">
    <name type="scientific">Micromonospora pisi</name>
    <dbReference type="NCBI Taxonomy" id="589240"/>
    <lineage>
        <taxon>Bacteria</taxon>
        <taxon>Bacillati</taxon>
        <taxon>Actinomycetota</taxon>
        <taxon>Actinomycetes</taxon>
        <taxon>Micromonosporales</taxon>
        <taxon>Micromonosporaceae</taxon>
        <taxon>Micromonospora</taxon>
    </lineage>
</organism>
<dbReference type="EMBL" id="RBKT01000001">
    <property type="protein sequence ID" value="RKR92800.1"/>
    <property type="molecule type" value="Genomic_DNA"/>
</dbReference>
<protein>
    <submittedName>
        <fullName evidence="1">Uncharacterized protein</fullName>
    </submittedName>
</protein>
<gene>
    <name evidence="1" type="ORF">BDK92_7282</name>
</gene>
<accession>A0A495JUY0</accession>
<evidence type="ECO:0000313" key="1">
    <source>
        <dbReference type="EMBL" id="RKR92800.1"/>
    </source>
</evidence>
<evidence type="ECO:0000313" key="2">
    <source>
        <dbReference type="Proteomes" id="UP000277671"/>
    </source>
</evidence>
<proteinExistence type="predicted"/>
<dbReference type="Proteomes" id="UP000277671">
    <property type="component" value="Unassembled WGS sequence"/>
</dbReference>
<name>A0A495JUY0_9ACTN</name>
<sequence>MIRLHWAATVADVDHWTPEHVDQADADTTTDGYDDWVHDQLAAAMHAAGNQFIAEHPDLFRGGLT</sequence>
<comment type="caution">
    <text evidence="1">The sequence shown here is derived from an EMBL/GenBank/DDBJ whole genome shotgun (WGS) entry which is preliminary data.</text>
</comment>
<dbReference type="RefSeq" id="WP_121160747.1">
    <property type="nucleotide sequence ID" value="NZ_RBKT01000001.1"/>
</dbReference>
<reference evidence="1 2" key="1">
    <citation type="submission" date="2018-10" db="EMBL/GenBank/DDBJ databases">
        <title>Sequencing the genomes of 1000 actinobacteria strains.</title>
        <authorList>
            <person name="Klenk H.-P."/>
        </authorList>
    </citation>
    <scope>NUCLEOTIDE SEQUENCE [LARGE SCALE GENOMIC DNA]</scope>
    <source>
        <strain evidence="1 2">DSM 45175</strain>
    </source>
</reference>
<dbReference type="AlphaFoldDB" id="A0A495JUY0"/>